<dbReference type="EMBL" id="BLJN01000008">
    <property type="protein sequence ID" value="GFE84167.1"/>
    <property type="molecule type" value="Genomic_DNA"/>
</dbReference>
<keyword evidence="3" id="KW-1015">Disulfide bond</keyword>
<evidence type="ECO:0000256" key="1">
    <source>
        <dbReference type="ARBA" id="ARBA00010996"/>
    </source>
</evidence>
<evidence type="ECO:0000313" key="6">
    <source>
        <dbReference type="Proteomes" id="UP000445000"/>
    </source>
</evidence>
<feature type="chain" id="PRO_5032470913" description="SCO family protein" evidence="4">
    <location>
        <begin position="23"/>
        <end position="218"/>
    </location>
</feature>
<proteinExistence type="inferred from homology"/>
<comment type="caution">
    <text evidence="5">The sequence shown here is derived from an EMBL/GenBank/DDBJ whole genome shotgun (WGS) entry which is preliminary data.</text>
</comment>
<dbReference type="CDD" id="cd02968">
    <property type="entry name" value="SCO"/>
    <property type="match status" value="1"/>
</dbReference>
<name>A0A829YLC4_9GAMM</name>
<dbReference type="Pfam" id="PF02630">
    <property type="entry name" value="SCO1-SenC"/>
    <property type="match status" value="1"/>
</dbReference>
<accession>A0A829YLC4</accession>
<dbReference type="SUPFAM" id="SSF52833">
    <property type="entry name" value="Thioredoxin-like"/>
    <property type="match status" value="1"/>
</dbReference>
<feature type="disulfide bond" description="Redox-active" evidence="3">
    <location>
        <begin position="85"/>
        <end position="89"/>
    </location>
</feature>
<keyword evidence="4" id="KW-0732">Signal</keyword>
<evidence type="ECO:0000256" key="3">
    <source>
        <dbReference type="PIRSR" id="PIRSR603782-2"/>
    </source>
</evidence>
<evidence type="ECO:0000256" key="4">
    <source>
        <dbReference type="SAM" id="SignalP"/>
    </source>
</evidence>
<comment type="similarity">
    <text evidence="1">Belongs to the SCO1/2 family.</text>
</comment>
<dbReference type="Gene3D" id="3.40.30.10">
    <property type="entry name" value="Glutaredoxin"/>
    <property type="match status" value="1"/>
</dbReference>
<dbReference type="Proteomes" id="UP000445000">
    <property type="component" value="Unassembled WGS sequence"/>
</dbReference>
<dbReference type="InterPro" id="IPR003782">
    <property type="entry name" value="SCO1/SenC"/>
</dbReference>
<protein>
    <recommendedName>
        <fullName evidence="7">SCO family protein</fullName>
    </recommendedName>
</protein>
<dbReference type="RefSeq" id="WP_161815774.1">
    <property type="nucleotide sequence ID" value="NZ_BLJN01000008.1"/>
</dbReference>
<dbReference type="GO" id="GO:0046872">
    <property type="term" value="F:metal ion binding"/>
    <property type="evidence" value="ECO:0007669"/>
    <property type="project" value="UniProtKB-KW"/>
</dbReference>
<sequence length="218" mass="23767">MTDGLVNTACVCAVLAGGFAFAVFEQTHGLENWTFETQRRQLAGDGRLWAPPIALGEKPDVGWVPWSTDADSGRVYIVDFIYTRCPGLCEGLGAQFRLMQRELQHQHEAVPVSLLSISFDLAGDTPEQLAAYSQRHGADASVWRVIRPADQKEADRLLRALGIVAIADGTGGFVHNSALHVLNQYGQVRGIYDYGNWQAALDGAERLAGEPKSEGARE</sequence>
<dbReference type="InterPro" id="IPR036249">
    <property type="entry name" value="Thioredoxin-like_sf"/>
</dbReference>
<feature type="signal peptide" evidence="4">
    <location>
        <begin position="1"/>
        <end position="22"/>
    </location>
</feature>
<feature type="binding site" evidence="2">
    <location>
        <position position="85"/>
    </location>
    <ligand>
        <name>Cu cation</name>
        <dbReference type="ChEBI" id="CHEBI:23378"/>
    </ligand>
</feature>
<feature type="binding site" evidence="2">
    <location>
        <position position="89"/>
    </location>
    <ligand>
        <name>Cu cation</name>
        <dbReference type="ChEBI" id="CHEBI:23378"/>
    </ligand>
</feature>
<evidence type="ECO:0000256" key="2">
    <source>
        <dbReference type="PIRSR" id="PIRSR603782-1"/>
    </source>
</evidence>
<organism evidence="5 6">
    <name type="scientific">Steroidobacter agaridevorans</name>
    <dbReference type="NCBI Taxonomy" id="2695856"/>
    <lineage>
        <taxon>Bacteria</taxon>
        <taxon>Pseudomonadati</taxon>
        <taxon>Pseudomonadota</taxon>
        <taxon>Gammaproteobacteria</taxon>
        <taxon>Steroidobacterales</taxon>
        <taxon>Steroidobacteraceae</taxon>
        <taxon>Steroidobacter</taxon>
    </lineage>
</organism>
<gene>
    <name evidence="5" type="ORF">GCM10011487_61670</name>
</gene>
<evidence type="ECO:0000313" key="5">
    <source>
        <dbReference type="EMBL" id="GFE84167.1"/>
    </source>
</evidence>
<reference evidence="6" key="1">
    <citation type="submission" date="2020-01" db="EMBL/GenBank/DDBJ databases">
        <title>'Steroidobacter agaridevorans' sp. nov., agar-degrading bacteria isolated from rhizosphere soils.</title>
        <authorList>
            <person name="Ikenaga M."/>
            <person name="Kataoka M."/>
            <person name="Murouchi A."/>
            <person name="Katsuragi S."/>
            <person name="Sakai M."/>
        </authorList>
    </citation>
    <scope>NUCLEOTIDE SEQUENCE [LARGE SCALE GENOMIC DNA]</scope>
    <source>
        <strain evidence="6">YU21-B</strain>
    </source>
</reference>
<evidence type="ECO:0008006" key="7">
    <source>
        <dbReference type="Google" id="ProtNLM"/>
    </source>
</evidence>
<keyword evidence="6" id="KW-1185">Reference proteome</keyword>
<dbReference type="AlphaFoldDB" id="A0A829YLC4"/>
<keyword evidence="2" id="KW-0186">Copper</keyword>
<keyword evidence="2" id="KW-0479">Metal-binding</keyword>